<dbReference type="eggNOG" id="ENOG502S7TB">
    <property type="taxonomic scope" value="Eukaryota"/>
</dbReference>
<organism evidence="10 11">
    <name type="scientific">Alligator sinensis</name>
    <name type="common">Chinese alligator</name>
    <dbReference type="NCBI Taxonomy" id="38654"/>
    <lineage>
        <taxon>Eukaryota</taxon>
        <taxon>Metazoa</taxon>
        <taxon>Chordata</taxon>
        <taxon>Craniata</taxon>
        <taxon>Vertebrata</taxon>
        <taxon>Euteleostomi</taxon>
        <taxon>Archelosauria</taxon>
        <taxon>Archosauria</taxon>
        <taxon>Crocodylia</taxon>
        <taxon>Alligatoridae</taxon>
        <taxon>Alligatorinae</taxon>
        <taxon>Alligator</taxon>
    </lineage>
</organism>
<dbReference type="PANTHER" id="PTHR15444">
    <property type="entry name" value="SECRETED PHOSPHOPROTEIN 24"/>
    <property type="match status" value="1"/>
</dbReference>
<comment type="function">
    <text evidence="1">Could coordinate an aspect of bone turnover.</text>
</comment>
<keyword evidence="5" id="KW-0964">Secreted</keyword>
<evidence type="ECO:0000313" key="10">
    <source>
        <dbReference type="Proteomes" id="UP000189705"/>
    </source>
</evidence>
<evidence type="ECO:0000256" key="2">
    <source>
        <dbReference type="ARBA" id="ARBA00004613"/>
    </source>
</evidence>
<reference evidence="11" key="1">
    <citation type="submission" date="2025-08" db="UniProtKB">
        <authorList>
            <consortium name="RefSeq"/>
        </authorList>
    </citation>
    <scope>IDENTIFICATION</scope>
</reference>
<keyword evidence="6" id="KW-0597">Phosphoprotein</keyword>
<sequence length="164" mass="18774">MIFREQTMETLLIFAFVMSIFSCSGLPMYDYEPSIAENALNASIARLNSRLQGRNLFGVIRSYVRRVDLLDDNSYNIMLDFNIQEITCSKDSERDPSTCDFKTGPYAQAAFCRSTVYVSEEQIQNLAVHCHQDSSSSESASSEEMWYLRMMDLNRRGNGRNEGK</sequence>
<keyword evidence="10" id="KW-1185">Reference proteome</keyword>
<gene>
    <name evidence="11" type="primary">SPP2</name>
</gene>
<dbReference type="Gene3D" id="3.10.450.10">
    <property type="match status" value="1"/>
</dbReference>
<dbReference type="InParanoid" id="A0A1U7SJ49"/>
<dbReference type="SUPFAM" id="SSF54403">
    <property type="entry name" value="Cystatin/monellin"/>
    <property type="match status" value="1"/>
</dbReference>
<dbReference type="OrthoDB" id="9944258at2759"/>
<dbReference type="Pfam" id="PF07448">
    <property type="entry name" value="Spp-24"/>
    <property type="match status" value="1"/>
</dbReference>
<dbReference type="RefSeq" id="XP_006036702.1">
    <property type="nucleotide sequence ID" value="XM_006036640.3"/>
</dbReference>
<dbReference type="PANTHER" id="PTHR15444:SF4">
    <property type="entry name" value="SECRETED PHOSPHOPROTEIN 24"/>
    <property type="match status" value="1"/>
</dbReference>
<dbReference type="FunCoup" id="A0A1U7SJ49">
    <property type="interactions" value="2"/>
</dbReference>
<comment type="similarity">
    <text evidence="3">Belongs to the SPP2 family.</text>
</comment>
<dbReference type="STRING" id="38654.A0A1U7SJ49"/>
<evidence type="ECO:0000256" key="8">
    <source>
        <dbReference type="ARBA" id="ARBA00023157"/>
    </source>
</evidence>
<accession>A0A1U7SJ49</accession>
<evidence type="ECO:0000256" key="5">
    <source>
        <dbReference type="ARBA" id="ARBA00022525"/>
    </source>
</evidence>
<evidence type="ECO:0000256" key="3">
    <source>
        <dbReference type="ARBA" id="ARBA00008576"/>
    </source>
</evidence>
<proteinExistence type="inferred from homology"/>
<dbReference type="KEGG" id="asn:102371779"/>
<evidence type="ECO:0000256" key="9">
    <source>
        <dbReference type="ARBA" id="ARBA00029627"/>
    </source>
</evidence>
<keyword evidence="8" id="KW-1015">Disulfide bond</keyword>
<protein>
    <recommendedName>
        <fullName evidence="4">Secreted phosphoprotein 24</fullName>
    </recommendedName>
    <alternativeName>
        <fullName evidence="9">Secreted phosphoprotein 2</fullName>
    </alternativeName>
</protein>
<dbReference type="Proteomes" id="UP000189705">
    <property type="component" value="Unplaced"/>
</dbReference>
<evidence type="ECO:0000256" key="7">
    <source>
        <dbReference type="ARBA" id="ARBA00022729"/>
    </source>
</evidence>
<evidence type="ECO:0000256" key="4">
    <source>
        <dbReference type="ARBA" id="ARBA00020365"/>
    </source>
</evidence>
<evidence type="ECO:0000256" key="6">
    <source>
        <dbReference type="ARBA" id="ARBA00022553"/>
    </source>
</evidence>
<dbReference type="InterPro" id="IPR046350">
    <property type="entry name" value="Cystatin_sf"/>
</dbReference>
<dbReference type="PROSITE" id="PS51257">
    <property type="entry name" value="PROKAR_LIPOPROTEIN"/>
    <property type="match status" value="1"/>
</dbReference>
<dbReference type="InterPro" id="IPR010892">
    <property type="entry name" value="Spp-24"/>
</dbReference>
<dbReference type="CTD" id="6694"/>
<evidence type="ECO:0000313" key="11">
    <source>
        <dbReference type="RefSeq" id="XP_006036702.1"/>
    </source>
</evidence>
<evidence type="ECO:0000256" key="1">
    <source>
        <dbReference type="ARBA" id="ARBA00002371"/>
    </source>
</evidence>
<dbReference type="GeneID" id="102371779"/>
<dbReference type="AlphaFoldDB" id="A0A1U7SJ49"/>
<dbReference type="GO" id="GO:0046849">
    <property type="term" value="P:bone remodeling"/>
    <property type="evidence" value="ECO:0007669"/>
    <property type="project" value="InterPro"/>
</dbReference>
<comment type="subcellular location">
    <subcellularLocation>
        <location evidence="2">Secreted</location>
    </subcellularLocation>
</comment>
<name>A0A1U7SJ49_ALLSI</name>
<keyword evidence="7" id="KW-0732">Signal</keyword>
<dbReference type="GO" id="GO:0005576">
    <property type="term" value="C:extracellular region"/>
    <property type="evidence" value="ECO:0007669"/>
    <property type="project" value="UniProtKB-SubCell"/>
</dbReference>